<evidence type="ECO:0008006" key="3">
    <source>
        <dbReference type="Google" id="ProtNLM"/>
    </source>
</evidence>
<dbReference type="EMBL" id="VFQC01000002">
    <property type="protein sequence ID" value="TQN28464.1"/>
    <property type="molecule type" value="Genomic_DNA"/>
</dbReference>
<dbReference type="InterPro" id="IPR040632">
    <property type="entry name" value="Sulfotransfer_4"/>
</dbReference>
<reference evidence="1 2" key="1">
    <citation type="submission" date="2019-06" db="EMBL/GenBank/DDBJ databases">
        <title>Sequencing the genomes of 1000 actinobacteria strains.</title>
        <authorList>
            <person name="Klenk H.-P."/>
        </authorList>
    </citation>
    <scope>NUCLEOTIDE SEQUENCE [LARGE SCALE GENOMIC DNA]</scope>
    <source>
        <strain evidence="1 2">DSM 45015</strain>
    </source>
</reference>
<dbReference type="SUPFAM" id="SSF52540">
    <property type="entry name" value="P-loop containing nucleoside triphosphate hydrolases"/>
    <property type="match status" value="1"/>
</dbReference>
<keyword evidence="2" id="KW-1185">Reference proteome</keyword>
<dbReference type="Pfam" id="PF17784">
    <property type="entry name" value="Sulfotransfer_4"/>
    <property type="match status" value="1"/>
</dbReference>
<dbReference type="OrthoDB" id="285690at2"/>
<protein>
    <recommendedName>
        <fullName evidence="3">Sulfotransferase family protein</fullName>
    </recommendedName>
</protein>
<dbReference type="AlphaFoldDB" id="A0A543N9F6"/>
<evidence type="ECO:0000313" key="2">
    <source>
        <dbReference type="Proteomes" id="UP000317422"/>
    </source>
</evidence>
<dbReference type="Proteomes" id="UP000317422">
    <property type="component" value="Unassembled WGS sequence"/>
</dbReference>
<evidence type="ECO:0000313" key="1">
    <source>
        <dbReference type="EMBL" id="TQN28464.1"/>
    </source>
</evidence>
<dbReference type="PANTHER" id="PTHR36978:SF4">
    <property type="entry name" value="P-LOOP CONTAINING NUCLEOSIDE TRIPHOSPHATE HYDROLASE PROTEIN"/>
    <property type="match status" value="1"/>
</dbReference>
<organism evidence="1 2">
    <name type="scientific">Haloactinospora alba</name>
    <dbReference type="NCBI Taxonomy" id="405555"/>
    <lineage>
        <taxon>Bacteria</taxon>
        <taxon>Bacillati</taxon>
        <taxon>Actinomycetota</taxon>
        <taxon>Actinomycetes</taxon>
        <taxon>Streptosporangiales</taxon>
        <taxon>Nocardiopsidaceae</taxon>
        <taxon>Haloactinospora</taxon>
    </lineage>
</organism>
<dbReference type="RefSeq" id="WP_141925517.1">
    <property type="nucleotide sequence ID" value="NZ_VFQC01000002.1"/>
</dbReference>
<proteinExistence type="predicted"/>
<comment type="caution">
    <text evidence="1">The sequence shown here is derived from an EMBL/GenBank/DDBJ whole genome shotgun (WGS) entry which is preliminary data.</text>
</comment>
<dbReference type="Gene3D" id="3.40.50.300">
    <property type="entry name" value="P-loop containing nucleotide triphosphate hydrolases"/>
    <property type="match status" value="1"/>
</dbReference>
<dbReference type="InterPro" id="IPR027417">
    <property type="entry name" value="P-loop_NTPase"/>
</dbReference>
<name>A0A543N9F6_9ACTN</name>
<dbReference type="PANTHER" id="PTHR36978">
    <property type="entry name" value="P-LOOP CONTAINING NUCLEOTIDE TRIPHOSPHATE HYDROLASE"/>
    <property type="match status" value="1"/>
</dbReference>
<gene>
    <name evidence="1" type="ORF">FHX37_3809</name>
</gene>
<accession>A0A543N9F6</accession>
<sequence length="207" mass="23239">MMVLGAGFGRTGTLSLKSALERLGFGPCYHMVELLKRPEQAPLWLSAADGQADWPRIFDGYQATVDWPGCAFWRELTRQYPQAKVILTVRDPERWWQSVNSTFFNNDSGALPSREGPMGELINKLMAGVLDGGPDDRERAITAFQRHNEEVQASVPAEQLLVFEVAQGWQPLCDFLGATPPDEPFPHVNDSSEFHRILSTYAPSFER</sequence>